<feature type="domain" description="HTH araC/xylS-type" evidence="4">
    <location>
        <begin position="202"/>
        <end position="300"/>
    </location>
</feature>
<evidence type="ECO:0000256" key="2">
    <source>
        <dbReference type="ARBA" id="ARBA00023125"/>
    </source>
</evidence>
<dbReference type="EMBL" id="QFPP01000138">
    <property type="protein sequence ID" value="PZQ74279.1"/>
    <property type="molecule type" value="Genomic_DNA"/>
</dbReference>
<comment type="caution">
    <text evidence="5">The sequence shown here is derived from an EMBL/GenBank/DDBJ whole genome shotgun (WGS) entry which is preliminary data.</text>
</comment>
<keyword evidence="1" id="KW-0805">Transcription regulation</keyword>
<dbReference type="PROSITE" id="PS01124">
    <property type="entry name" value="HTH_ARAC_FAMILY_2"/>
    <property type="match status" value="1"/>
</dbReference>
<dbReference type="AlphaFoldDB" id="A0A2W5QCH6"/>
<dbReference type="GO" id="GO:0043565">
    <property type="term" value="F:sequence-specific DNA binding"/>
    <property type="evidence" value="ECO:0007669"/>
    <property type="project" value="InterPro"/>
</dbReference>
<dbReference type="GO" id="GO:0003700">
    <property type="term" value="F:DNA-binding transcription factor activity"/>
    <property type="evidence" value="ECO:0007669"/>
    <property type="project" value="InterPro"/>
</dbReference>
<evidence type="ECO:0000256" key="3">
    <source>
        <dbReference type="ARBA" id="ARBA00023163"/>
    </source>
</evidence>
<dbReference type="PROSITE" id="PS00041">
    <property type="entry name" value="HTH_ARAC_FAMILY_1"/>
    <property type="match status" value="1"/>
</dbReference>
<accession>A0A2W5QCH6</accession>
<dbReference type="PANTHER" id="PTHR46796">
    <property type="entry name" value="HTH-TYPE TRANSCRIPTIONAL ACTIVATOR RHAS-RELATED"/>
    <property type="match status" value="1"/>
</dbReference>
<dbReference type="SMART" id="SM00342">
    <property type="entry name" value="HTH_ARAC"/>
    <property type="match status" value="1"/>
</dbReference>
<reference evidence="5 6" key="1">
    <citation type="submission" date="2017-08" db="EMBL/GenBank/DDBJ databases">
        <title>Infants hospitalized years apart are colonized by the same room-sourced microbial strains.</title>
        <authorList>
            <person name="Brooks B."/>
            <person name="Olm M.R."/>
            <person name="Firek B.A."/>
            <person name="Baker R."/>
            <person name="Thomas B.C."/>
            <person name="Morowitz M.J."/>
            <person name="Banfield J.F."/>
        </authorList>
    </citation>
    <scope>NUCLEOTIDE SEQUENCE [LARGE SCALE GENOMIC DNA]</scope>
    <source>
        <strain evidence="5">S2_005_003_R2_41</strain>
    </source>
</reference>
<dbReference type="InterPro" id="IPR018062">
    <property type="entry name" value="HTH_AraC-typ_CS"/>
</dbReference>
<dbReference type="PANTHER" id="PTHR46796:SF14">
    <property type="entry name" value="TRANSCRIPTIONAL REGULATORY PROTEIN"/>
    <property type="match status" value="1"/>
</dbReference>
<dbReference type="SUPFAM" id="SSF46689">
    <property type="entry name" value="Homeodomain-like"/>
    <property type="match status" value="2"/>
</dbReference>
<keyword evidence="2" id="KW-0238">DNA-binding</keyword>
<evidence type="ECO:0000313" key="5">
    <source>
        <dbReference type="EMBL" id="PZQ74279.1"/>
    </source>
</evidence>
<proteinExistence type="predicted"/>
<dbReference type="InterPro" id="IPR009057">
    <property type="entry name" value="Homeodomain-like_sf"/>
</dbReference>
<dbReference type="Gene3D" id="1.10.10.60">
    <property type="entry name" value="Homeodomain-like"/>
    <property type="match status" value="2"/>
</dbReference>
<organism evidence="5 6">
    <name type="scientific">Variovorax paradoxus</name>
    <dbReference type="NCBI Taxonomy" id="34073"/>
    <lineage>
        <taxon>Bacteria</taxon>
        <taxon>Pseudomonadati</taxon>
        <taxon>Pseudomonadota</taxon>
        <taxon>Betaproteobacteria</taxon>
        <taxon>Burkholderiales</taxon>
        <taxon>Comamonadaceae</taxon>
        <taxon>Variovorax</taxon>
    </lineage>
</organism>
<dbReference type="PRINTS" id="PR00032">
    <property type="entry name" value="HTHARAC"/>
</dbReference>
<evidence type="ECO:0000256" key="1">
    <source>
        <dbReference type="ARBA" id="ARBA00023015"/>
    </source>
</evidence>
<dbReference type="InterPro" id="IPR020449">
    <property type="entry name" value="Tscrpt_reg_AraC-type_HTH"/>
</dbReference>
<sequence>MPVAATCADPVQPRDALGCPAHRLLRNEQLSLDGGLQAYRKTVCDEQVGSVETPPSGRGILLGVSLADGHSRRIIHSHHATTHHFACGSIYVRDFNERYRADMKSGFDFLLVEFPYAALEQDADRAVPLGLGAPNRLTGVRDDVLHHLALALLPALAHPQAASRLFLDHVTGAMAAHVLARCQAQRADPPRRRRLLPRTLELRAKEMLAARLDGELSAQEIADACGMSRSYFIHAFRETTGQTPHQWLVAQRLARARTLLARPTLTLADIAATCGFADQSHFSRVFTQHMGLPPGRWRRTYHH</sequence>
<gene>
    <name evidence="5" type="ORF">DI563_12625</name>
</gene>
<dbReference type="InterPro" id="IPR018060">
    <property type="entry name" value="HTH_AraC"/>
</dbReference>
<evidence type="ECO:0000259" key="4">
    <source>
        <dbReference type="PROSITE" id="PS01124"/>
    </source>
</evidence>
<protein>
    <submittedName>
        <fullName evidence="5">AraC family transcriptional regulator</fullName>
    </submittedName>
</protein>
<dbReference type="InterPro" id="IPR050204">
    <property type="entry name" value="AraC_XylS_family_regulators"/>
</dbReference>
<dbReference type="Pfam" id="PF12833">
    <property type="entry name" value="HTH_18"/>
    <property type="match status" value="1"/>
</dbReference>
<evidence type="ECO:0000313" key="6">
    <source>
        <dbReference type="Proteomes" id="UP000249135"/>
    </source>
</evidence>
<name>A0A2W5QCH6_VARPD</name>
<dbReference type="Proteomes" id="UP000249135">
    <property type="component" value="Unassembled WGS sequence"/>
</dbReference>
<keyword evidence="3" id="KW-0804">Transcription</keyword>